<reference evidence="1 2" key="1">
    <citation type="submission" date="2024-01" db="EMBL/GenBank/DDBJ databases">
        <title>Genome insights into Plantactinospora veratri sp. nov.</title>
        <authorList>
            <person name="Wang L."/>
        </authorList>
    </citation>
    <scope>NUCLEOTIDE SEQUENCE [LARGE SCALE GENOMIC DNA]</scope>
    <source>
        <strain evidence="1 2">NEAU-FHS4</strain>
    </source>
</reference>
<organism evidence="1 2">
    <name type="scientific">Plantactinospora veratri</name>
    <dbReference type="NCBI Taxonomy" id="1436122"/>
    <lineage>
        <taxon>Bacteria</taxon>
        <taxon>Bacillati</taxon>
        <taxon>Actinomycetota</taxon>
        <taxon>Actinomycetes</taxon>
        <taxon>Micromonosporales</taxon>
        <taxon>Micromonosporaceae</taxon>
        <taxon>Plantactinospora</taxon>
    </lineage>
</organism>
<evidence type="ECO:0008006" key="3">
    <source>
        <dbReference type="Google" id="ProtNLM"/>
    </source>
</evidence>
<keyword evidence="2" id="KW-1185">Reference proteome</keyword>
<sequence length="153" mass="16912">MAITIEFDTPPGLAPMVALLPVRAPLALPRLVRARAVPRAAPAGQELAVVSRRPYARFRPHTPIRPPFRCRECGGPWPCQPARLVLLAMYGDDRHRLAVFLTSRLLAAIEDQPGREPMDLAARFLGWLPATSPKLDARGSGTRLSAEQQNYEE</sequence>
<evidence type="ECO:0000313" key="1">
    <source>
        <dbReference type="EMBL" id="MEE6309830.1"/>
    </source>
</evidence>
<dbReference type="RefSeq" id="WP_331210085.1">
    <property type="nucleotide sequence ID" value="NZ_JAZGQL010000020.1"/>
</dbReference>
<gene>
    <name evidence="1" type="ORF">V1634_23630</name>
</gene>
<comment type="caution">
    <text evidence="1">The sequence shown here is derived from an EMBL/GenBank/DDBJ whole genome shotgun (WGS) entry which is preliminary data.</text>
</comment>
<evidence type="ECO:0000313" key="2">
    <source>
        <dbReference type="Proteomes" id="UP001339911"/>
    </source>
</evidence>
<dbReference type="Proteomes" id="UP001339911">
    <property type="component" value="Unassembled WGS sequence"/>
</dbReference>
<dbReference type="EMBL" id="JAZGQL010000020">
    <property type="protein sequence ID" value="MEE6309830.1"/>
    <property type="molecule type" value="Genomic_DNA"/>
</dbReference>
<accession>A0ABU7SIT0</accession>
<protein>
    <recommendedName>
        <fullName evidence="3">Flavin reductase</fullName>
    </recommendedName>
</protein>
<proteinExistence type="predicted"/>
<name>A0ABU7SIT0_9ACTN</name>